<dbReference type="InterPro" id="IPR050266">
    <property type="entry name" value="AB_hydrolase_sf"/>
</dbReference>
<evidence type="ECO:0000256" key="1">
    <source>
        <dbReference type="ARBA" id="ARBA00022801"/>
    </source>
</evidence>
<feature type="domain" description="AB hydrolase-1" evidence="2">
    <location>
        <begin position="18"/>
        <end position="247"/>
    </location>
</feature>
<dbReference type="InterPro" id="IPR029058">
    <property type="entry name" value="AB_hydrolase_fold"/>
</dbReference>
<accession>A0ABV7Z4T2</accession>
<dbReference type="GO" id="GO:0016787">
    <property type="term" value="F:hydrolase activity"/>
    <property type="evidence" value="ECO:0007669"/>
    <property type="project" value="UniProtKB-KW"/>
</dbReference>
<comment type="caution">
    <text evidence="3">The sequence shown here is derived from an EMBL/GenBank/DDBJ whole genome shotgun (WGS) entry which is preliminary data.</text>
</comment>
<reference evidence="4" key="1">
    <citation type="journal article" date="2019" name="Int. J. Syst. Evol. Microbiol.">
        <title>The Global Catalogue of Microorganisms (GCM) 10K type strain sequencing project: providing services to taxonomists for standard genome sequencing and annotation.</title>
        <authorList>
            <consortium name="The Broad Institute Genomics Platform"/>
            <consortium name="The Broad Institute Genome Sequencing Center for Infectious Disease"/>
            <person name="Wu L."/>
            <person name="Ma J."/>
        </authorList>
    </citation>
    <scope>NUCLEOTIDE SEQUENCE [LARGE SCALE GENOMIC DNA]</scope>
    <source>
        <strain evidence="4">CCTCC AB 2017081</strain>
    </source>
</reference>
<dbReference type="RefSeq" id="WP_322474145.1">
    <property type="nucleotide sequence ID" value="NZ_JBHRZG010000006.1"/>
</dbReference>
<evidence type="ECO:0000313" key="4">
    <source>
        <dbReference type="Proteomes" id="UP001595803"/>
    </source>
</evidence>
<evidence type="ECO:0000313" key="3">
    <source>
        <dbReference type="EMBL" id="MFC3832467.1"/>
    </source>
</evidence>
<keyword evidence="4" id="KW-1185">Reference proteome</keyword>
<dbReference type="SUPFAM" id="SSF53474">
    <property type="entry name" value="alpha/beta-Hydrolases"/>
    <property type="match status" value="1"/>
</dbReference>
<dbReference type="EMBL" id="JBHRZG010000006">
    <property type="protein sequence ID" value="MFC3832467.1"/>
    <property type="molecule type" value="Genomic_DNA"/>
</dbReference>
<proteinExistence type="predicted"/>
<evidence type="ECO:0000259" key="2">
    <source>
        <dbReference type="Pfam" id="PF00561"/>
    </source>
</evidence>
<dbReference type="PRINTS" id="PR00111">
    <property type="entry name" value="ABHYDROLASE"/>
</dbReference>
<dbReference type="Pfam" id="PF00561">
    <property type="entry name" value="Abhydrolase_1"/>
    <property type="match status" value="1"/>
</dbReference>
<name>A0ABV7Z4T2_9DEIO</name>
<dbReference type="PANTHER" id="PTHR43798:SF31">
    <property type="entry name" value="AB HYDROLASE SUPERFAMILY PROTEIN YCLE"/>
    <property type="match status" value="1"/>
</dbReference>
<sequence>MDIGGTRIHVEEHGHGRPLLMLHGLGSNIESMRPDIAALSPLRRVVALDSRGHGRSERPAAYTLDDHVDDVLAVMDALELQTADVMGTSMGSYVAQGVATRAPERVSKLVLVVPKASGTTSSVARLIGEHAAELEGRSSDEILAFIGDLMFAPTSGPGIRAQREQAVQRDLALGLTQTPEQFQAASRALEGFDYRPDLPRVTADTLVVSGRHDPLNPPHEGEVIAGLIPRARFVVLEGSGHLPSLEQPEELHAVIRGFLEGE</sequence>
<organism evidence="3 4">
    <name type="scientific">Deinococcus rufus</name>
    <dbReference type="NCBI Taxonomy" id="2136097"/>
    <lineage>
        <taxon>Bacteria</taxon>
        <taxon>Thermotogati</taxon>
        <taxon>Deinococcota</taxon>
        <taxon>Deinococci</taxon>
        <taxon>Deinococcales</taxon>
        <taxon>Deinococcaceae</taxon>
        <taxon>Deinococcus</taxon>
    </lineage>
</organism>
<dbReference type="InterPro" id="IPR000073">
    <property type="entry name" value="AB_hydrolase_1"/>
</dbReference>
<dbReference type="PANTHER" id="PTHR43798">
    <property type="entry name" value="MONOACYLGLYCEROL LIPASE"/>
    <property type="match status" value="1"/>
</dbReference>
<protein>
    <submittedName>
        <fullName evidence="3">Alpha/beta fold hydrolase</fullName>
    </submittedName>
</protein>
<keyword evidence="1 3" id="KW-0378">Hydrolase</keyword>
<dbReference type="Proteomes" id="UP001595803">
    <property type="component" value="Unassembled WGS sequence"/>
</dbReference>
<dbReference type="Gene3D" id="3.40.50.1820">
    <property type="entry name" value="alpha/beta hydrolase"/>
    <property type="match status" value="1"/>
</dbReference>
<gene>
    <name evidence="3" type="ORF">ACFOSB_06310</name>
</gene>